<reference evidence="1" key="1">
    <citation type="journal article" date="2019" name="Sci. Rep.">
        <title>Draft genome of Tanacetum cinerariifolium, the natural source of mosquito coil.</title>
        <authorList>
            <person name="Yamashiro T."/>
            <person name="Shiraishi A."/>
            <person name="Satake H."/>
            <person name="Nakayama K."/>
        </authorList>
    </citation>
    <scope>NUCLEOTIDE SEQUENCE</scope>
</reference>
<dbReference type="PANTHER" id="PTHR35317">
    <property type="entry name" value="OS04G0629600 PROTEIN"/>
    <property type="match status" value="1"/>
</dbReference>
<dbReference type="AlphaFoldDB" id="A0A6L2JPQ4"/>
<name>A0A6L2JPQ4_TANCI</name>
<accession>A0A6L2JPQ4</accession>
<gene>
    <name evidence="1" type="ORF">Tci_010597</name>
</gene>
<dbReference type="PANTHER" id="PTHR35317:SF11">
    <property type="entry name" value="CCHC-TYPE DOMAIN-CONTAINING PROTEIN"/>
    <property type="match status" value="1"/>
</dbReference>
<dbReference type="EMBL" id="BKCJ010001073">
    <property type="protein sequence ID" value="GEU38619.1"/>
    <property type="molecule type" value="Genomic_DNA"/>
</dbReference>
<organism evidence="1">
    <name type="scientific">Tanacetum cinerariifolium</name>
    <name type="common">Dalmatian daisy</name>
    <name type="synonym">Chrysanthemum cinerariifolium</name>
    <dbReference type="NCBI Taxonomy" id="118510"/>
    <lineage>
        <taxon>Eukaryota</taxon>
        <taxon>Viridiplantae</taxon>
        <taxon>Streptophyta</taxon>
        <taxon>Embryophyta</taxon>
        <taxon>Tracheophyta</taxon>
        <taxon>Spermatophyta</taxon>
        <taxon>Magnoliopsida</taxon>
        <taxon>eudicotyledons</taxon>
        <taxon>Gunneridae</taxon>
        <taxon>Pentapetalae</taxon>
        <taxon>asterids</taxon>
        <taxon>campanulids</taxon>
        <taxon>Asterales</taxon>
        <taxon>Asteraceae</taxon>
        <taxon>Asteroideae</taxon>
        <taxon>Anthemideae</taxon>
        <taxon>Anthemidinae</taxon>
        <taxon>Tanacetum</taxon>
    </lineage>
</organism>
<dbReference type="Pfam" id="PF14223">
    <property type="entry name" value="Retrotran_gag_2"/>
    <property type="match status" value="1"/>
</dbReference>
<evidence type="ECO:0000313" key="1">
    <source>
        <dbReference type="EMBL" id="GEU38619.1"/>
    </source>
</evidence>
<protein>
    <submittedName>
        <fullName evidence="1">Uncharacterized protein</fullName>
    </submittedName>
</protein>
<sequence>MDCYRSVDHRFCWSEVGDSQLTGLEMVRETTENIVQIKNCLLATRSRQNSYVDVRCKPLEFDVDLKKCLSDEGLVIPLEEIQLDDKLYFINDPVEIIDREYKEVTTAQVKVSVVQELQRIILDMDQDSTHMVAASKVPMLKPENGATLPKTQIMDGVVTMMPITTAKKKAQRRLEVKARRTLMMGIPNEHQLKLNFIKDAKQFLEAVEKRFGENVATKKTQRNLLKQQFENFSAPSSEMLDQTFDRLQNLVSQLKLLGEKLSQEDVNQKLLRSLSPEWNTHVVVWRNKADLDTMSMNDLYNNLKVYEPEVKGMSSSNGFSVLYK</sequence>
<proteinExistence type="predicted"/>
<comment type="caution">
    <text evidence="1">The sequence shown here is derived from an EMBL/GenBank/DDBJ whole genome shotgun (WGS) entry which is preliminary data.</text>
</comment>